<feature type="transmembrane region" description="Helical" evidence="1">
    <location>
        <begin position="86"/>
        <end position="106"/>
    </location>
</feature>
<keyword evidence="1" id="KW-1133">Transmembrane helix</keyword>
<dbReference type="EMBL" id="DPVV01000524">
    <property type="protein sequence ID" value="HCL03839.1"/>
    <property type="molecule type" value="Genomic_DNA"/>
</dbReference>
<proteinExistence type="predicted"/>
<dbReference type="AlphaFoldDB" id="A0A3D2X9L6"/>
<reference evidence="2 3" key="1">
    <citation type="journal article" date="2018" name="Nat. Biotechnol.">
        <title>A standardized bacterial taxonomy based on genome phylogeny substantially revises the tree of life.</title>
        <authorList>
            <person name="Parks D.H."/>
            <person name="Chuvochina M."/>
            <person name="Waite D.W."/>
            <person name="Rinke C."/>
            <person name="Skarshewski A."/>
            <person name="Chaumeil P.A."/>
            <person name="Hugenholtz P."/>
        </authorList>
    </citation>
    <scope>NUCLEOTIDE SEQUENCE [LARGE SCALE GENOMIC DNA]</scope>
    <source>
        <strain evidence="2">UBA11728</strain>
    </source>
</reference>
<keyword evidence="1" id="KW-0812">Transmembrane</keyword>
<evidence type="ECO:0000313" key="2">
    <source>
        <dbReference type="EMBL" id="HCL03839.1"/>
    </source>
</evidence>
<comment type="caution">
    <text evidence="2">The sequence shown here is derived from an EMBL/GenBank/DDBJ whole genome shotgun (WGS) entry which is preliminary data.</text>
</comment>
<keyword evidence="1" id="KW-0472">Membrane</keyword>
<accession>A0A3D2X9L6</accession>
<feature type="transmembrane region" description="Helical" evidence="1">
    <location>
        <begin position="6"/>
        <end position="27"/>
    </location>
</feature>
<name>A0A3D2X9L6_9FIRM</name>
<gene>
    <name evidence="2" type="ORF">DHW61_15770</name>
</gene>
<evidence type="ECO:0000256" key="1">
    <source>
        <dbReference type="SAM" id="Phobius"/>
    </source>
</evidence>
<organism evidence="2 3">
    <name type="scientific">Lachnoclostridium phytofermentans</name>
    <dbReference type="NCBI Taxonomy" id="66219"/>
    <lineage>
        <taxon>Bacteria</taxon>
        <taxon>Bacillati</taxon>
        <taxon>Bacillota</taxon>
        <taxon>Clostridia</taxon>
        <taxon>Lachnospirales</taxon>
        <taxon>Lachnospiraceae</taxon>
    </lineage>
</organism>
<feature type="transmembrane region" description="Helical" evidence="1">
    <location>
        <begin position="34"/>
        <end position="54"/>
    </location>
</feature>
<feature type="non-terminal residue" evidence="2">
    <location>
        <position position="122"/>
    </location>
</feature>
<evidence type="ECO:0000313" key="3">
    <source>
        <dbReference type="Proteomes" id="UP000262969"/>
    </source>
</evidence>
<sequence length="122" mass="14026">MGLSISVSPIALFIILIVFFNCLISFGKSKWMNLCYIILSSILSFIGIAGMILMRPIFISRINKSAKIREFDSEFLTWAIKKFDSYAVFSITATCIIILFFLIYFFTLKKSDGFIWNNTTFI</sequence>
<protein>
    <submittedName>
        <fullName evidence="2">Uncharacterized protein</fullName>
    </submittedName>
</protein>
<dbReference type="Proteomes" id="UP000262969">
    <property type="component" value="Unassembled WGS sequence"/>
</dbReference>